<evidence type="ECO:0000313" key="3">
    <source>
        <dbReference type="EMBL" id="KAK3058065.1"/>
    </source>
</evidence>
<dbReference type="SMART" id="SM00353">
    <property type="entry name" value="HLH"/>
    <property type="match status" value="1"/>
</dbReference>
<dbReference type="InterPro" id="IPR036638">
    <property type="entry name" value="HLH_DNA-bd_sf"/>
</dbReference>
<keyword evidence="4" id="KW-1185">Reference proteome</keyword>
<evidence type="ECO:0000313" key="4">
    <source>
        <dbReference type="Proteomes" id="UP001271007"/>
    </source>
</evidence>
<reference evidence="3" key="1">
    <citation type="submission" date="2023-04" db="EMBL/GenBank/DDBJ databases">
        <title>Black Yeasts Isolated from many extreme environments.</title>
        <authorList>
            <person name="Coleine C."/>
            <person name="Stajich J.E."/>
            <person name="Selbmann L."/>
        </authorList>
    </citation>
    <scope>NUCLEOTIDE SEQUENCE</scope>
    <source>
        <strain evidence="3">CCFEE 5312</strain>
    </source>
</reference>
<accession>A0AAJ0GIC4</accession>
<feature type="compositionally biased region" description="Low complexity" evidence="1">
    <location>
        <begin position="376"/>
        <end position="388"/>
    </location>
</feature>
<feature type="region of interest" description="Disordered" evidence="1">
    <location>
        <begin position="693"/>
        <end position="714"/>
    </location>
</feature>
<evidence type="ECO:0000259" key="2">
    <source>
        <dbReference type="PROSITE" id="PS50888"/>
    </source>
</evidence>
<feature type="domain" description="BHLH" evidence="2">
    <location>
        <begin position="587"/>
        <end position="673"/>
    </location>
</feature>
<gene>
    <name evidence="3" type="ORF">LTR09_001142</name>
</gene>
<name>A0AAJ0GIC4_9PEZI</name>
<dbReference type="Gene3D" id="4.10.280.10">
    <property type="entry name" value="Helix-loop-helix DNA-binding domain"/>
    <property type="match status" value="1"/>
</dbReference>
<dbReference type="CDD" id="cd11392">
    <property type="entry name" value="bHLH_ScPHO4_like"/>
    <property type="match status" value="1"/>
</dbReference>
<feature type="region of interest" description="Disordered" evidence="1">
    <location>
        <begin position="615"/>
        <end position="662"/>
    </location>
</feature>
<feature type="compositionally biased region" description="Low complexity" evidence="1">
    <location>
        <begin position="227"/>
        <end position="249"/>
    </location>
</feature>
<dbReference type="EMBL" id="JAWDJX010000002">
    <property type="protein sequence ID" value="KAK3058065.1"/>
    <property type="molecule type" value="Genomic_DNA"/>
</dbReference>
<evidence type="ECO:0000256" key="1">
    <source>
        <dbReference type="SAM" id="MobiDB-lite"/>
    </source>
</evidence>
<feature type="region of interest" description="Disordered" evidence="1">
    <location>
        <begin position="227"/>
        <end position="311"/>
    </location>
</feature>
<dbReference type="SUPFAM" id="SSF47459">
    <property type="entry name" value="HLH, helix-loop-helix DNA-binding domain"/>
    <property type="match status" value="1"/>
</dbReference>
<protein>
    <recommendedName>
        <fullName evidence="2">BHLH domain-containing protein</fullName>
    </recommendedName>
</protein>
<feature type="region of interest" description="Disordered" evidence="1">
    <location>
        <begin position="453"/>
        <end position="524"/>
    </location>
</feature>
<organism evidence="3 4">
    <name type="scientific">Extremus antarcticus</name>
    <dbReference type="NCBI Taxonomy" id="702011"/>
    <lineage>
        <taxon>Eukaryota</taxon>
        <taxon>Fungi</taxon>
        <taxon>Dikarya</taxon>
        <taxon>Ascomycota</taxon>
        <taxon>Pezizomycotina</taxon>
        <taxon>Dothideomycetes</taxon>
        <taxon>Dothideomycetidae</taxon>
        <taxon>Mycosphaerellales</taxon>
        <taxon>Extremaceae</taxon>
        <taxon>Extremus</taxon>
    </lineage>
</organism>
<sequence length="714" mass="76815">MNTSTSLDAMAHLPNELDDLENLFEFGDIDLNNIPDTDGFGGQMQHQHQPITHPSTPFQDISQPAPMQGTSAHDFGGHEHFAMAQNMAQNMRQQQQHSMPYTTEAIYQSSMPHIYNQHVQGYPMHPQHGFPPNQHIVPPTPNSFEMHGAAGRFMQQQHPQLDPQHRAILEQRFGLRKEDAIAFTPMVSPAGTPQYNMLPEYTTPGAYFSPLTSPMLHAQNQQHQYQIHQHQQGYLTNPSTAPSSNTNSPIDPQMDVEMGNGVPLPSSAGPQPRKSTRRKIATARGSGAAGSKATQATAQKAQKRKSSAQLQKQLTTQAEDLSLRTVQSQPISAIRRMPSQFDSSGTESISPEPLGESTMPPPPRPGSKTDSPATNGQQQSAGAAAVASAATPKSLLTMRLTTTSMNGQGSTGSISMAGVEDSGGLEDLALPESATDQHLRRAAPSQIDTTLLMDENTPRMSARKTPKLGPLSTPASSSAMQSPLPMSPMNASTPSAILRDRKDGKGGKLPKKRGSGSVSGTASKMVSPALVPKISPSIKPLLPEGTTLNTATQAMLLASKSNYQNLLEGNRLPGVNYPDSLSTGLTSKRTSHKVAEQGRRNRINEALKEMQALIPTRSAGSPSCNQTPAPDADMSPDVGGDDDDRGGREEGGAKSSASKAATVELANEYIKRMQRDYANQYAQIERLQREKDELMRRLGGGGVAPRSSSEEESQ</sequence>
<feature type="compositionally biased region" description="Low complexity" evidence="1">
    <location>
        <begin position="289"/>
        <end position="300"/>
    </location>
</feature>
<proteinExistence type="predicted"/>
<dbReference type="AlphaFoldDB" id="A0AAJ0GIC4"/>
<comment type="caution">
    <text evidence="3">The sequence shown here is derived from an EMBL/GenBank/DDBJ whole genome shotgun (WGS) entry which is preliminary data.</text>
</comment>
<dbReference type="PROSITE" id="PS50888">
    <property type="entry name" value="BHLH"/>
    <property type="match status" value="1"/>
</dbReference>
<dbReference type="Pfam" id="PF00010">
    <property type="entry name" value="HLH"/>
    <property type="match status" value="1"/>
</dbReference>
<feature type="region of interest" description="Disordered" evidence="1">
    <location>
        <begin position="329"/>
        <end position="388"/>
    </location>
</feature>
<dbReference type="GO" id="GO:0046983">
    <property type="term" value="F:protein dimerization activity"/>
    <property type="evidence" value="ECO:0007669"/>
    <property type="project" value="InterPro"/>
</dbReference>
<feature type="compositionally biased region" description="Polar residues" evidence="1">
    <location>
        <begin position="340"/>
        <end position="349"/>
    </location>
</feature>
<dbReference type="InterPro" id="IPR011598">
    <property type="entry name" value="bHLH_dom"/>
</dbReference>
<dbReference type="Proteomes" id="UP001271007">
    <property type="component" value="Unassembled WGS sequence"/>
</dbReference>
<feature type="compositionally biased region" description="Polar residues" evidence="1">
    <location>
        <begin position="618"/>
        <end position="628"/>
    </location>
</feature>